<evidence type="ECO:0000313" key="2">
    <source>
        <dbReference type="Proteomes" id="UP000827549"/>
    </source>
</evidence>
<keyword evidence="2" id="KW-1185">Reference proteome</keyword>
<gene>
    <name evidence="1" type="ORF">LOC62_01G000210</name>
</gene>
<proteinExistence type="predicted"/>
<evidence type="ECO:0000313" key="1">
    <source>
        <dbReference type="EMBL" id="WOO76583.1"/>
    </source>
</evidence>
<reference evidence="1" key="1">
    <citation type="submission" date="2023-10" db="EMBL/GenBank/DDBJ databases">
        <authorList>
            <person name="Noh H."/>
        </authorList>
    </citation>
    <scope>NUCLEOTIDE SEQUENCE</scope>
    <source>
        <strain evidence="1">DUCC4014</strain>
    </source>
</reference>
<dbReference type="AlphaFoldDB" id="A0AAF0Y4J9"/>
<dbReference type="GeneID" id="87803469"/>
<sequence>MPTYAGEASGIPSNFRHCYWTWEELMDYEALELIGYRTSYEVMVSALRAEDQAAVDQVYAERCKVLNCVYSVARVLLVVRAGELSLNQELASKLWGEGGVELCMRLLPSVLGFNEVDARTRYADSFLEHFRLYRIARYLKNNGWKVPGMTPTEAELAEQHEWAEKGNLYPDAPPFDTHPPCPMPVYRAARWGNPVNLNEHRAVWRSLVDTDLIYLVSYRASGERAVLFAVVNADNDALYAIARQRKTVVTMVHSVARLLLVYEDGKIQLNAMLAGALWGNAGYQLCDHLSTKTLGLAMDDAGKRGDPFMQQFQPHRLARYLLDNGWQVPGLTPEILASLDEHGEVVGDHAE</sequence>
<dbReference type="EMBL" id="CP086714">
    <property type="protein sequence ID" value="WOO76583.1"/>
    <property type="molecule type" value="Genomic_DNA"/>
</dbReference>
<dbReference type="Proteomes" id="UP000827549">
    <property type="component" value="Chromosome 1"/>
</dbReference>
<name>A0AAF0Y4J9_9TREE</name>
<dbReference type="RefSeq" id="XP_062622615.1">
    <property type="nucleotide sequence ID" value="XM_062766631.1"/>
</dbReference>
<organism evidence="1 2">
    <name type="scientific">Vanrija pseudolonga</name>
    <dbReference type="NCBI Taxonomy" id="143232"/>
    <lineage>
        <taxon>Eukaryota</taxon>
        <taxon>Fungi</taxon>
        <taxon>Dikarya</taxon>
        <taxon>Basidiomycota</taxon>
        <taxon>Agaricomycotina</taxon>
        <taxon>Tremellomycetes</taxon>
        <taxon>Trichosporonales</taxon>
        <taxon>Trichosporonaceae</taxon>
        <taxon>Vanrija</taxon>
    </lineage>
</organism>
<accession>A0AAF0Y4J9</accession>
<protein>
    <submittedName>
        <fullName evidence="1">Uncharacterized protein</fullName>
    </submittedName>
</protein>